<evidence type="ECO:0000256" key="6">
    <source>
        <dbReference type="ARBA" id="ARBA00023015"/>
    </source>
</evidence>
<gene>
    <name evidence="11" type="ORF">FMOSSE_LOCUS825</name>
</gene>
<evidence type="ECO:0000313" key="11">
    <source>
        <dbReference type="EMBL" id="CAG8441191.1"/>
    </source>
</evidence>
<comment type="caution">
    <text evidence="11">The sequence shown here is derived from an EMBL/GenBank/DDBJ whole genome shotgun (WGS) entry which is preliminary data.</text>
</comment>
<dbReference type="InterPro" id="IPR016849">
    <property type="entry name" value="Rtt109"/>
</dbReference>
<dbReference type="Proteomes" id="UP000789375">
    <property type="component" value="Unassembled WGS sequence"/>
</dbReference>
<dbReference type="GO" id="GO:0006974">
    <property type="term" value="P:DNA damage response"/>
    <property type="evidence" value="ECO:0007669"/>
    <property type="project" value="UniProtKB-KW"/>
</dbReference>
<reference evidence="11" key="1">
    <citation type="submission" date="2021-06" db="EMBL/GenBank/DDBJ databases">
        <authorList>
            <person name="Kallberg Y."/>
            <person name="Tangrot J."/>
            <person name="Rosling A."/>
        </authorList>
    </citation>
    <scope>NUCLEOTIDE SEQUENCE</scope>
    <source>
        <strain evidence="11">87-6 pot B 2015</strain>
    </source>
</reference>
<evidence type="ECO:0000256" key="9">
    <source>
        <dbReference type="ARBA" id="ARBA00048940"/>
    </source>
</evidence>
<evidence type="ECO:0000256" key="4">
    <source>
        <dbReference type="ARBA" id="ARBA00022763"/>
    </source>
</evidence>
<dbReference type="InterPro" id="IPR051236">
    <property type="entry name" value="HAT_RTT109-like"/>
</dbReference>
<evidence type="ECO:0000256" key="8">
    <source>
        <dbReference type="ARBA" id="ARBA00023242"/>
    </source>
</evidence>
<dbReference type="EMBL" id="CAJVPP010000086">
    <property type="protein sequence ID" value="CAG8441191.1"/>
    <property type="molecule type" value="Genomic_DNA"/>
</dbReference>
<dbReference type="EC" id="2.3.1.48" evidence="2"/>
<protein>
    <recommendedName>
        <fullName evidence="2">histone acetyltransferase</fullName>
        <ecNumber evidence="2">2.3.1.48</ecNumber>
    </recommendedName>
</protein>
<keyword evidence="3" id="KW-0808">Transferase</keyword>
<dbReference type="GO" id="GO:0006355">
    <property type="term" value="P:regulation of DNA-templated transcription"/>
    <property type="evidence" value="ECO:0007669"/>
    <property type="project" value="InterPro"/>
</dbReference>
<dbReference type="SMART" id="SM01250">
    <property type="entry name" value="KAT11"/>
    <property type="match status" value="1"/>
</dbReference>
<dbReference type="InterPro" id="IPR013178">
    <property type="entry name" value="Histone_AcTrfase_Rtt109/CBP"/>
</dbReference>
<evidence type="ECO:0000313" key="12">
    <source>
        <dbReference type="Proteomes" id="UP000789375"/>
    </source>
</evidence>
<evidence type="ECO:0000256" key="2">
    <source>
        <dbReference type="ARBA" id="ARBA00013184"/>
    </source>
</evidence>
<evidence type="ECO:0000256" key="5">
    <source>
        <dbReference type="ARBA" id="ARBA00022990"/>
    </source>
</evidence>
<evidence type="ECO:0000256" key="3">
    <source>
        <dbReference type="ARBA" id="ARBA00022679"/>
    </source>
</evidence>
<keyword evidence="8" id="KW-0539">Nucleus</keyword>
<dbReference type="GO" id="GO:0032931">
    <property type="term" value="F:histone H3K56 acetyltransferase activity"/>
    <property type="evidence" value="ECO:0007669"/>
    <property type="project" value="TreeGrafter"/>
</dbReference>
<feature type="compositionally biased region" description="Polar residues" evidence="10">
    <location>
        <begin position="8"/>
        <end position="18"/>
    </location>
</feature>
<comment type="catalytic activity">
    <reaction evidence="9">
        <text>L-lysyl-[histone] + acetyl-CoA = N(6)-acetyl-L-lysyl-[histone] + CoA + H(+)</text>
        <dbReference type="Rhea" id="RHEA:21992"/>
        <dbReference type="Rhea" id="RHEA-COMP:9845"/>
        <dbReference type="Rhea" id="RHEA-COMP:11338"/>
        <dbReference type="ChEBI" id="CHEBI:15378"/>
        <dbReference type="ChEBI" id="CHEBI:29969"/>
        <dbReference type="ChEBI" id="CHEBI:57287"/>
        <dbReference type="ChEBI" id="CHEBI:57288"/>
        <dbReference type="ChEBI" id="CHEBI:61930"/>
        <dbReference type="EC" id="2.3.1.48"/>
    </reaction>
    <physiologicalReaction direction="left-to-right" evidence="9">
        <dbReference type="Rhea" id="RHEA:21993"/>
    </physiologicalReaction>
</comment>
<feature type="region of interest" description="Disordered" evidence="10">
    <location>
        <begin position="1"/>
        <end position="21"/>
    </location>
</feature>
<sequence length="430" mass="48969">MEVDSTIKDCSSSTQSFASAPGDKPTRLLDYLGYSLKKTVLGNHIYKLYAISTSPARKPLFKSQDSGSYERRMLLLLSEKRKGLPQEEVLMTGLEVHEYYMIKEETLNIYISKVDTTGCTPSTTNIKNGSATKQLISSYIHYHLEESMQPRNKRVNIHIFARSQPQYLFTKSSDNPNKHVLNDVDLLKWWKKVLEQTLSTTNNSLQGIKKWYYVPGNISESIVKSINRDGKDWIYGYPYDNESNANDVIPKFDDDAKARWLNHLDNNDEDEVDNTTVKEFWEVISIGSEFSCGKVAGFFWVKIECLVGKDLKDEGYESLLLKNLKTNVGGIVFDEQEFTDILQNFFDLDFYNEEIALKASKQWCKIFNDSCTQKGINDGVLEFVVGRPQNEPEEMSTQGGVIAKRKSAGIDDSLDKVNVLSASLIKRVKK</sequence>
<evidence type="ECO:0000256" key="10">
    <source>
        <dbReference type="SAM" id="MobiDB-lite"/>
    </source>
</evidence>
<dbReference type="PANTHER" id="PTHR31571">
    <property type="entry name" value="ALTERED INHERITANCE OF MITOCHONDRIA PROTEIN 6"/>
    <property type="match status" value="1"/>
</dbReference>
<name>A0A9N8YRC7_FUNMO</name>
<dbReference type="AlphaFoldDB" id="A0A9N8YRC7"/>
<accession>A0A9N8YRC7</accession>
<dbReference type="PROSITE" id="PS51728">
    <property type="entry name" value="RTT109_HAT"/>
    <property type="match status" value="1"/>
</dbReference>
<evidence type="ECO:0000256" key="1">
    <source>
        <dbReference type="ARBA" id="ARBA00004123"/>
    </source>
</evidence>
<comment type="subcellular location">
    <subcellularLocation>
        <location evidence="1">Nucleus</location>
    </subcellularLocation>
</comment>
<keyword evidence="6" id="KW-0805">Transcription regulation</keyword>
<organism evidence="11 12">
    <name type="scientific">Funneliformis mosseae</name>
    <name type="common">Endomycorrhizal fungus</name>
    <name type="synonym">Glomus mosseae</name>
    <dbReference type="NCBI Taxonomy" id="27381"/>
    <lineage>
        <taxon>Eukaryota</taxon>
        <taxon>Fungi</taxon>
        <taxon>Fungi incertae sedis</taxon>
        <taxon>Mucoromycota</taxon>
        <taxon>Glomeromycotina</taxon>
        <taxon>Glomeromycetes</taxon>
        <taxon>Glomerales</taxon>
        <taxon>Glomeraceae</taxon>
        <taxon>Funneliformis</taxon>
    </lineage>
</organism>
<dbReference type="PANTHER" id="PTHR31571:SF2">
    <property type="entry name" value="HISTONE ACETYLTRANSFERASE RTT109"/>
    <property type="match status" value="1"/>
</dbReference>
<evidence type="ECO:0000256" key="7">
    <source>
        <dbReference type="ARBA" id="ARBA00023163"/>
    </source>
</evidence>
<keyword evidence="7" id="KW-0804">Transcription</keyword>
<keyword evidence="5" id="KW-0007">Acetylation</keyword>
<proteinExistence type="predicted"/>
<keyword evidence="12" id="KW-1185">Reference proteome</keyword>
<keyword evidence="4" id="KW-0227">DNA damage</keyword>
<dbReference type="Pfam" id="PF08214">
    <property type="entry name" value="HAT_KAT11"/>
    <property type="match status" value="1"/>
</dbReference>
<dbReference type="GO" id="GO:0005634">
    <property type="term" value="C:nucleus"/>
    <property type="evidence" value="ECO:0007669"/>
    <property type="project" value="UniProtKB-SubCell"/>
</dbReference>